<keyword evidence="3" id="KW-1185">Reference proteome</keyword>
<name>A0AAV3QQ65_LITER</name>
<evidence type="ECO:0000256" key="1">
    <source>
        <dbReference type="SAM" id="MobiDB-lite"/>
    </source>
</evidence>
<gene>
    <name evidence="2" type="ORF">LIER_19932</name>
</gene>
<dbReference type="EMBL" id="BAABME010004988">
    <property type="protein sequence ID" value="GAA0164247.1"/>
    <property type="molecule type" value="Genomic_DNA"/>
</dbReference>
<evidence type="ECO:0000313" key="3">
    <source>
        <dbReference type="Proteomes" id="UP001454036"/>
    </source>
</evidence>
<accession>A0AAV3QQ65</accession>
<protein>
    <submittedName>
        <fullName evidence="2">Uncharacterized protein</fullName>
    </submittedName>
</protein>
<dbReference type="AlphaFoldDB" id="A0AAV3QQ65"/>
<sequence>MKFPTRHGTGEIQGNQRKARGCYLGSTKRINSRVEAEGTSRGAEEIWDSNVCTLAVLGKNMGNEQLPEKIRSARSRKWVLRGARYRGRPRLGQRSKDAVVEQRQPRGVDYHQGGQKRSTCQRVSGVGSYPAASAKAVDKEEGKL</sequence>
<organism evidence="2 3">
    <name type="scientific">Lithospermum erythrorhizon</name>
    <name type="common">Purple gromwell</name>
    <name type="synonym">Lithospermum officinale var. erythrorhizon</name>
    <dbReference type="NCBI Taxonomy" id="34254"/>
    <lineage>
        <taxon>Eukaryota</taxon>
        <taxon>Viridiplantae</taxon>
        <taxon>Streptophyta</taxon>
        <taxon>Embryophyta</taxon>
        <taxon>Tracheophyta</taxon>
        <taxon>Spermatophyta</taxon>
        <taxon>Magnoliopsida</taxon>
        <taxon>eudicotyledons</taxon>
        <taxon>Gunneridae</taxon>
        <taxon>Pentapetalae</taxon>
        <taxon>asterids</taxon>
        <taxon>lamiids</taxon>
        <taxon>Boraginales</taxon>
        <taxon>Boraginaceae</taxon>
        <taxon>Boraginoideae</taxon>
        <taxon>Lithospermeae</taxon>
        <taxon>Lithospermum</taxon>
    </lineage>
</organism>
<proteinExistence type="predicted"/>
<feature type="region of interest" description="Disordered" evidence="1">
    <location>
        <begin position="89"/>
        <end position="144"/>
    </location>
</feature>
<feature type="compositionally biased region" description="Basic and acidic residues" evidence="1">
    <location>
        <begin position="94"/>
        <end position="109"/>
    </location>
</feature>
<evidence type="ECO:0000313" key="2">
    <source>
        <dbReference type="EMBL" id="GAA0164247.1"/>
    </source>
</evidence>
<comment type="caution">
    <text evidence="2">The sequence shown here is derived from an EMBL/GenBank/DDBJ whole genome shotgun (WGS) entry which is preliminary data.</text>
</comment>
<reference evidence="2 3" key="1">
    <citation type="submission" date="2024-01" db="EMBL/GenBank/DDBJ databases">
        <title>The complete chloroplast genome sequence of Lithospermum erythrorhizon: insights into the phylogenetic relationship among Boraginaceae species and the maternal lineages of purple gromwells.</title>
        <authorList>
            <person name="Okada T."/>
            <person name="Watanabe K."/>
        </authorList>
    </citation>
    <scope>NUCLEOTIDE SEQUENCE [LARGE SCALE GENOMIC DNA]</scope>
</reference>
<dbReference type="Proteomes" id="UP001454036">
    <property type="component" value="Unassembled WGS sequence"/>
</dbReference>